<dbReference type="AlphaFoldDB" id="A0A2U1J6T0"/>
<evidence type="ECO:0000313" key="5">
    <source>
        <dbReference type="EMBL" id="PWA00755.1"/>
    </source>
</evidence>
<feature type="compositionally biased region" description="Polar residues" evidence="3">
    <location>
        <begin position="743"/>
        <end position="759"/>
    </location>
</feature>
<dbReference type="Proteomes" id="UP000245591">
    <property type="component" value="Unassembled WGS sequence"/>
</dbReference>
<dbReference type="PROSITE" id="PS00061">
    <property type="entry name" value="ADH_SHORT"/>
    <property type="match status" value="1"/>
</dbReference>
<dbReference type="InterPro" id="IPR020904">
    <property type="entry name" value="Sc_DH/Rdtase_CS"/>
</dbReference>
<feature type="compositionally biased region" description="Low complexity" evidence="3">
    <location>
        <begin position="768"/>
        <end position="781"/>
    </location>
</feature>
<dbReference type="InterPro" id="IPR036291">
    <property type="entry name" value="NAD(P)-bd_dom_sf"/>
</dbReference>
<dbReference type="GO" id="GO:0008270">
    <property type="term" value="F:zinc ion binding"/>
    <property type="evidence" value="ECO:0007669"/>
    <property type="project" value="InterPro"/>
</dbReference>
<evidence type="ECO:0000256" key="1">
    <source>
        <dbReference type="ARBA" id="ARBA00022857"/>
    </source>
</evidence>
<dbReference type="GO" id="GO:0006351">
    <property type="term" value="P:DNA-templated transcription"/>
    <property type="evidence" value="ECO:0007669"/>
    <property type="project" value="InterPro"/>
</dbReference>
<reference evidence="5 6" key="1">
    <citation type="journal article" date="2018" name="MBio">
        <title>Comparative Genomics Reveals the Core Gene Toolbox for the Fungus-Insect Symbiosis.</title>
        <authorList>
            <person name="Wang Y."/>
            <person name="Stata M."/>
            <person name="Wang W."/>
            <person name="Stajich J.E."/>
            <person name="White M.M."/>
            <person name="Moncalvo J.M."/>
        </authorList>
    </citation>
    <scope>NUCLEOTIDE SEQUENCE [LARGE SCALE GENOMIC DNA]</scope>
    <source>
        <strain evidence="5 6">AUS-126-30</strain>
    </source>
</reference>
<name>A0A2U1J6T0_SMIAN</name>
<dbReference type="GO" id="GO:0003677">
    <property type="term" value="F:DNA binding"/>
    <property type="evidence" value="ECO:0007669"/>
    <property type="project" value="InterPro"/>
</dbReference>
<evidence type="ECO:0000259" key="4">
    <source>
        <dbReference type="Pfam" id="PF04082"/>
    </source>
</evidence>
<dbReference type="InterPro" id="IPR002347">
    <property type="entry name" value="SDR_fam"/>
</dbReference>
<dbReference type="Pfam" id="PF00106">
    <property type="entry name" value="adh_short"/>
    <property type="match status" value="1"/>
</dbReference>
<dbReference type="SUPFAM" id="SSF51735">
    <property type="entry name" value="NAD(P)-binding Rossmann-fold domains"/>
    <property type="match status" value="1"/>
</dbReference>
<dbReference type="PRINTS" id="PR00081">
    <property type="entry name" value="GDHRDH"/>
</dbReference>
<dbReference type="PRINTS" id="PR00080">
    <property type="entry name" value="SDRFAMILY"/>
</dbReference>
<dbReference type="PANTHER" id="PTHR43975">
    <property type="entry name" value="ZGC:101858"/>
    <property type="match status" value="1"/>
</dbReference>
<dbReference type="PANTHER" id="PTHR43975:SF2">
    <property type="entry name" value="EG:BACR7A4.14 PROTEIN-RELATED"/>
    <property type="match status" value="1"/>
</dbReference>
<evidence type="ECO:0000256" key="3">
    <source>
        <dbReference type="SAM" id="MobiDB-lite"/>
    </source>
</evidence>
<dbReference type="InterPro" id="IPR007219">
    <property type="entry name" value="XnlR_reg_dom"/>
</dbReference>
<protein>
    <recommendedName>
        <fullName evidence="4">Xylanolytic transcriptional activator regulatory domain-containing protein</fullName>
    </recommendedName>
</protein>
<feature type="region of interest" description="Disordered" evidence="3">
    <location>
        <begin position="741"/>
        <end position="781"/>
    </location>
</feature>
<keyword evidence="6" id="KW-1185">Reference proteome</keyword>
<feature type="domain" description="Xylanolytic transcriptional activator regulatory" evidence="4">
    <location>
        <begin position="274"/>
        <end position="473"/>
    </location>
</feature>
<evidence type="ECO:0000256" key="2">
    <source>
        <dbReference type="ARBA" id="ARBA00023242"/>
    </source>
</evidence>
<gene>
    <name evidence="5" type="ORF">BB558_003221</name>
</gene>
<dbReference type="CDD" id="cd12148">
    <property type="entry name" value="fungal_TF_MHR"/>
    <property type="match status" value="1"/>
</dbReference>
<sequence length="874" mass="99942">MTSTNPVAIVTGASKGIGKAACINLAKLGYNVVGFARSEPELISVGKDCEAANPNTQYAYFSGDVSNNGDCDSIVELAIKKFGRIDALVNNAAILDPIGDLSRISKADFARHFDINLFSILYLTQITLPELIKSKGKVINISSGSATSFLKSWGTYCCSKAALNMMTTGFAAEVPEVTFLALRPGVVDTNMQTQVRSAGHVMKPEDHQKFVSFKENGVLLDPNTPGSIIANMYNETDFEPLSDETLFKMVVMLPTVFTSIMIPARIPEIYHKMKNKLYPDYLYYSLLALGNSAIKGIRTVEEKDRDLLYIQKSISLLKLKTDINTPYYLWACVIILNYFSTVVNSSLNESALILARLSVRISKIYQIDLSKIAKVKYSEEELEFRRRLFWTFYAFDRGNNLFSGSLPTIQDQDIVVNLPINDFWWRYGGECKVEHPEIIFWNHIANSENNEQYSKGDTKNYVKMRTLSGKISDFSKRRWLKKVYNPDDDNCLLVKLIDKLDKFEETIVKTPPIDFDLIKEACSKYKDTIRFTMDIEHLLYKYTFTQFHLYMKSTLYQTEMVRVEGVHMHPGRIVSAKNILIDTAKKQIDLIYELSNVLSPEYWKTKTITTGLISAITCFNYTSTSPKDNLDITKILENFKEVYHKLSNYSEIPVIFLMYLDRLSKFINEIHKENEKCKPLFENMKKYSINESDVNPWLVPKYGALFFLTCCFEGSFSVMKITDYLYIKDTLSAFVNEYRKSKSSSNPNVEQIKPSNTFGRKSGALPGESSSLRNNNSESSYKSNYDQYIKYSKLLEESSPNSTQNYYYQYMVDVLSDAIVQDIISNPVNNQSNFEPQFIFPTVNLDSSHSRADGKKNENTSQYDWEEFDKLFWS</sequence>
<keyword evidence="2" id="KW-0539">Nucleus</keyword>
<keyword evidence="1" id="KW-0521">NADP</keyword>
<dbReference type="EMBL" id="MBFU01000313">
    <property type="protein sequence ID" value="PWA00755.1"/>
    <property type="molecule type" value="Genomic_DNA"/>
</dbReference>
<dbReference type="Gene3D" id="3.40.50.720">
    <property type="entry name" value="NAD(P)-binding Rossmann-like Domain"/>
    <property type="match status" value="1"/>
</dbReference>
<dbReference type="Pfam" id="PF04082">
    <property type="entry name" value="Fungal_trans"/>
    <property type="match status" value="1"/>
</dbReference>
<organism evidence="5 6">
    <name type="scientific">Smittium angustum</name>
    <dbReference type="NCBI Taxonomy" id="133377"/>
    <lineage>
        <taxon>Eukaryota</taxon>
        <taxon>Fungi</taxon>
        <taxon>Fungi incertae sedis</taxon>
        <taxon>Zoopagomycota</taxon>
        <taxon>Kickxellomycotina</taxon>
        <taxon>Harpellomycetes</taxon>
        <taxon>Harpellales</taxon>
        <taxon>Legeriomycetaceae</taxon>
        <taxon>Smittium</taxon>
    </lineage>
</organism>
<comment type="caution">
    <text evidence="5">The sequence shown here is derived from an EMBL/GenBank/DDBJ whole genome shotgun (WGS) entry which is preliminary data.</text>
</comment>
<evidence type="ECO:0000313" key="6">
    <source>
        <dbReference type="Proteomes" id="UP000245591"/>
    </source>
</evidence>
<accession>A0A2U1J6T0</accession>
<proteinExistence type="predicted"/>